<reference evidence="7" key="1">
    <citation type="submission" date="2020-01" db="EMBL/GenBank/DDBJ databases">
        <title>Genome sequence of Kobresia littledalei, the first chromosome-level genome in the family Cyperaceae.</title>
        <authorList>
            <person name="Qu G."/>
        </authorList>
    </citation>
    <scope>NUCLEOTIDE SEQUENCE</scope>
    <source>
        <strain evidence="7">C.B.Clarke</strain>
        <tissue evidence="7">Leaf</tissue>
    </source>
</reference>
<dbReference type="Proteomes" id="UP000623129">
    <property type="component" value="Unassembled WGS sequence"/>
</dbReference>
<dbReference type="EMBL" id="SWLB01000009">
    <property type="protein sequence ID" value="KAF3334869.1"/>
    <property type="molecule type" value="Genomic_DNA"/>
</dbReference>
<feature type="compositionally biased region" description="Basic and acidic residues" evidence="4">
    <location>
        <begin position="45"/>
        <end position="64"/>
    </location>
</feature>
<accession>A0A833R3Y4</accession>
<feature type="region of interest" description="Disordered" evidence="4">
    <location>
        <begin position="40"/>
        <end position="64"/>
    </location>
</feature>
<keyword evidence="1" id="KW-0677">Repeat</keyword>
<dbReference type="InterPro" id="IPR032867">
    <property type="entry name" value="DYW_dom"/>
</dbReference>
<feature type="domain" description="Pentatricopeptide repeat-containing protein-mitochondrial" evidence="6">
    <location>
        <begin position="159"/>
        <end position="247"/>
    </location>
</feature>
<evidence type="ECO:0000259" key="6">
    <source>
        <dbReference type="Pfam" id="PF23276"/>
    </source>
</evidence>
<evidence type="ECO:0000256" key="4">
    <source>
        <dbReference type="SAM" id="MobiDB-lite"/>
    </source>
</evidence>
<dbReference type="InterPro" id="IPR057027">
    <property type="entry name" value="TPR_mt"/>
</dbReference>
<proteinExistence type="predicted"/>
<evidence type="ECO:0000313" key="7">
    <source>
        <dbReference type="EMBL" id="KAF3334869.1"/>
    </source>
</evidence>
<gene>
    <name evidence="7" type="ORF">FCM35_KLT21473</name>
</gene>
<sequence>MFSARRALGAALSKLSPQPEKAPVASSRLPEILIQLRTTATHASQRADTEVYGDSHGDFDRNRDISQQTSQNSQYYYQNNTYSQGQFHHTAGYNQSNQETYNNSHYSGGYNQQINAPNSGQFYQSHGVYDQQVHQYPNVSADNNANVETPKYRGTIEELEGLCKEGKLNEAFEVLALLEENKTQIGHQTYVLLVKACGDESDLKKARHIHEHILRNKETVEIPLNNKILDMYIKCGSLDDAQKLFDEMLHRNLTSWETMILALAKNGKGEEALELFNHLKTSGLPLDAGIFSSIFFVCGVVGAVDEGMLHLKSMEEDYKIAPDMETYGAIVNMLGQSGYLEEALDFIEQMPVEPTVDIWEMLMNLARLTGHLRLGSRCAAIVEQLDPTRLDKNSQSGLVPVNQSELEKEKQRNKESRLEGRAQSRQYVCGDRRDPEHKKIYTLLNRLAAQMKEAGYVPDTRFVLHDVDQEAKEEALLGHSERLAAAYAFMTSPARTPIRIIKNLRCCGDCHNALKIISRLVGREIIARDAKRFHNFKDGVCSCKDYW</sequence>
<feature type="compositionally biased region" description="Basic and acidic residues" evidence="4">
    <location>
        <begin position="405"/>
        <end position="422"/>
    </location>
</feature>
<dbReference type="PROSITE" id="PS51375">
    <property type="entry name" value="PPR"/>
    <property type="match status" value="2"/>
</dbReference>
<dbReference type="AlphaFoldDB" id="A0A833R3Y4"/>
<evidence type="ECO:0000256" key="2">
    <source>
        <dbReference type="ARBA" id="ARBA00022946"/>
    </source>
</evidence>
<name>A0A833R3Y4_9POAL</name>
<dbReference type="OrthoDB" id="1932290at2759"/>
<feature type="repeat" description="PPR" evidence="3">
    <location>
        <begin position="252"/>
        <end position="286"/>
    </location>
</feature>
<dbReference type="GO" id="GO:0009451">
    <property type="term" value="P:RNA modification"/>
    <property type="evidence" value="ECO:0007669"/>
    <property type="project" value="InterPro"/>
</dbReference>
<feature type="domain" description="DYW" evidence="5">
    <location>
        <begin position="455"/>
        <end position="547"/>
    </location>
</feature>
<dbReference type="InterPro" id="IPR002885">
    <property type="entry name" value="PPR_rpt"/>
</dbReference>
<feature type="repeat" description="PPR" evidence="3">
    <location>
        <begin position="323"/>
        <end position="353"/>
    </location>
</feature>
<dbReference type="InterPro" id="IPR011990">
    <property type="entry name" value="TPR-like_helical_dom_sf"/>
</dbReference>
<evidence type="ECO:0000313" key="8">
    <source>
        <dbReference type="Proteomes" id="UP000623129"/>
    </source>
</evidence>
<dbReference type="Gene3D" id="1.25.40.10">
    <property type="entry name" value="Tetratricopeptide repeat domain"/>
    <property type="match status" value="3"/>
</dbReference>
<keyword evidence="8" id="KW-1185">Reference proteome</keyword>
<dbReference type="Pfam" id="PF01535">
    <property type="entry name" value="PPR"/>
    <property type="match status" value="2"/>
</dbReference>
<dbReference type="GO" id="GO:0003723">
    <property type="term" value="F:RNA binding"/>
    <property type="evidence" value="ECO:0007669"/>
    <property type="project" value="InterPro"/>
</dbReference>
<dbReference type="PANTHER" id="PTHR47926">
    <property type="entry name" value="PENTATRICOPEPTIDE REPEAT-CONTAINING PROTEIN"/>
    <property type="match status" value="1"/>
</dbReference>
<keyword evidence="2" id="KW-0809">Transit peptide</keyword>
<comment type="caution">
    <text evidence="7">The sequence shown here is derived from an EMBL/GenBank/DDBJ whole genome shotgun (WGS) entry which is preliminary data.</text>
</comment>
<dbReference type="GO" id="GO:0008270">
    <property type="term" value="F:zinc ion binding"/>
    <property type="evidence" value="ECO:0007669"/>
    <property type="project" value="InterPro"/>
</dbReference>
<dbReference type="Pfam" id="PF23276">
    <property type="entry name" value="TPR_24"/>
    <property type="match status" value="1"/>
</dbReference>
<dbReference type="NCBIfam" id="TIGR00756">
    <property type="entry name" value="PPR"/>
    <property type="match status" value="1"/>
</dbReference>
<evidence type="ECO:0000256" key="3">
    <source>
        <dbReference type="PROSITE-ProRule" id="PRU00708"/>
    </source>
</evidence>
<dbReference type="Pfam" id="PF14432">
    <property type="entry name" value="DYW_deaminase"/>
    <property type="match status" value="1"/>
</dbReference>
<evidence type="ECO:0000259" key="5">
    <source>
        <dbReference type="Pfam" id="PF14432"/>
    </source>
</evidence>
<evidence type="ECO:0000256" key="1">
    <source>
        <dbReference type="ARBA" id="ARBA00022737"/>
    </source>
</evidence>
<protein>
    <submittedName>
        <fullName evidence="7">Pentatricopeptide repeat-containing protein</fullName>
    </submittedName>
</protein>
<organism evidence="7 8">
    <name type="scientific">Carex littledalei</name>
    <dbReference type="NCBI Taxonomy" id="544730"/>
    <lineage>
        <taxon>Eukaryota</taxon>
        <taxon>Viridiplantae</taxon>
        <taxon>Streptophyta</taxon>
        <taxon>Embryophyta</taxon>
        <taxon>Tracheophyta</taxon>
        <taxon>Spermatophyta</taxon>
        <taxon>Magnoliopsida</taxon>
        <taxon>Liliopsida</taxon>
        <taxon>Poales</taxon>
        <taxon>Cyperaceae</taxon>
        <taxon>Cyperoideae</taxon>
        <taxon>Cariceae</taxon>
        <taxon>Carex</taxon>
        <taxon>Carex subgen. Euthyceras</taxon>
    </lineage>
</organism>
<dbReference type="PANTHER" id="PTHR47926:SF388">
    <property type="entry name" value="DYW DOMAIN-CONTAINING PROTEIN"/>
    <property type="match status" value="1"/>
</dbReference>
<dbReference type="InterPro" id="IPR046960">
    <property type="entry name" value="PPR_At4g14850-like_plant"/>
</dbReference>
<feature type="region of interest" description="Disordered" evidence="4">
    <location>
        <begin position="403"/>
        <end position="425"/>
    </location>
</feature>